<evidence type="ECO:0000256" key="1">
    <source>
        <dbReference type="SAM" id="MobiDB-lite"/>
    </source>
</evidence>
<keyword evidence="3" id="KW-1185">Reference proteome</keyword>
<protein>
    <submittedName>
        <fullName evidence="2">Uncharacterized protein</fullName>
    </submittedName>
</protein>
<proteinExistence type="predicted"/>
<dbReference type="Proteomes" id="UP001341840">
    <property type="component" value="Unassembled WGS sequence"/>
</dbReference>
<organism evidence="2 3">
    <name type="scientific">Stylosanthes scabra</name>
    <dbReference type="NCBI Taxonomy" id="79078"/>
    <lineage>
        <taxon>Eukaryota</taxon>
        <taxon>Viridiplantae</taxon>
        <taxon>Streptophyta</taxon>
        <taxon>Embryophyta</taxon>
        <taxon>Tracheophyta</taxon>
        <taxon>Spermatophyta</taxon>
        <taxon>Magnoliopsida</taxon>
        <taxon>eudicotyledons</taxon>
        <taxon>Gunneridae</taxon>
        <taxon>Pentapetalae</taxon>
        <taxon>rosids</taxon>
        <taxon>fabids</taxon>
        <taxon>Fabales</taxon>
        <taxon>Fabaceae</taxon>
        <taxon>Papilionoideae</taxon>
        <taxon>50 kb inversion clade</taxon>
        <taxon>dalbergioids sensu lato</taxon>
        <taxon>Dalbergieae</taxon>
        <taxon>Pterocarpus clade</taxon>
        <taxon>Stylosanthes</taxon>
    </lineage>
</organism>
<feature type="non-terminal residue" evidence="2">
    <location>
        <position position="1"/>
    </location>
</feature>
<accession>A0ABU6XV65</accession>
<name>A0ABU6XV65_9FABA</name>
<dbReference type="EMBL" id="JASCZI010213705">
    <property type="protein sequence ID" value="MED6201549.1"/>
    <property type="molecule type" value="Genomic_DNA"/>
</dbReference>
<gene>
    <name evidence="2" type="ORF">PIB30_096171</name>
</gene>
<reference evidence="2 3" key="1">
    <citation type="journal article" date="2023" name="Plants (Basel)">
        <title>Bridging the Gap: Combining Genomics and Transcriptomics Approaches to Understand Stylosanthes scabra, an Orphan Legume from the Brazilian Caatinga.</title>
        <authorList>
            <person name="Ferreira-Neto J.R.C."/>
            <person name="da Silva M.D."/>
            <person name="Binneck E."/>
            <person name="de Melo N.F."/>
            <person name="da Silva R.H."/>
            <person name="de Melo A.L.T.M."/>
            <person name="Pandolfi V."/>
            <person name="Bustamante F.O."/>
            <person name="Brasileiro-Vidal A.C."/>
            <person name="Benko-Iseppon A.M."/>
        </authorList>
    </citation>
    <scope>NUCLEOTIDE SEQUENCE [LARGE SCALE GENOMIC DNA]</scope>
    <source>
        <tissue evidence="2">Leaves</tissue>
    </source>
</reference>
<evidence type="ECO:0000313" key="3">
    <source>
        <dbReference type="Proteomes" id="UP001341840"/>
    </source>
</evidence>
<evidence type="ECO:0000313" key="2">
    <source>
        <dbReference type="EMBL" id="MED6201549.1"/>
    </source>
</evidence>
<feature type="region of interest" description="Disordered" evidence="1">
    <location>
        <begin position="43"/>
        <end position="64"/>
    </location>
</feature>
<comment type="caution">
    <text evidence="2">The sequence shown here is derived from an EMBL/GenBank/DDBJ whole genome shotgun (WGS) entry which is preliminary data.</text>
</comment>
<sequence>FSFITHLTKKWISPPSSNEKKETRRSFLVSSPRTFIDFITHRRHSHHSPPPPLTTHHHRCSQPPTALRFSLSNPALSPNPSLSSLPLFVTTTHRNHQRPPSLLTSPPPVTGRIAHLRGNSLGFSLCPLSITQSPSPSPLTHSRRVSNLAVASVNDAHNVLSV</sequence>